<organism evidence="2 3">
    <name type="scientific">Biomphalaria pfeifferi</name>
    <name type="common">Bloodfluke planorb</name>
    <name type="synonym">Freshwater snail</name>
    <dbReference type="NCBI Taxonomy" id="112525"/>
    <lineage>
        <taxon>Eukaryota</taxon>
        <taxon>Metazoa</taxon>
        <taxon>Spiralia</taxon>
        <taxon>Lophotrochozoa</taxon>
        <taxon>Mollusca</taxon>
        <taxon>Gastropoda</taxon>
        <taxon>Heterobranchia</taxon>
        <taxon>Euthyneura</taxon>
        <taxon>Panpulmonata</taxon>
        <taxon>Hygrophila</taxon>
        <taxon>Lymnaeoidea</taxon>
        <taxon>Planorbidae</taxon>
        <taxon>Biomphalaria</taxon>
    </lineage>
</organism>
<proteinExistence type="predicted"/>
<gene>
    <name evidence="2" type="ORF">Bpfe_006462</name>
</gene>
<feature type="chain" id="PRO_5042192552" description="Cystatin domain-containing protein" evidence="1">
    <location>
        <begin position="28"/>
        <end position="95"/>
    </location>
</feature>
<evidence type="ECO:0000313" key="3">
    <source>
        <dbReference type="Proteomes" id="UP001233172"/>
    </source>
</evidence>
<name>A0AAD8FGL0_BIOPF</name>
<dbReference type="AlphaFoldDB" id="A0AAD8FGL0"/>
<feature type="signal peptide" evidence="1">
    <location>
        <begin position="1"/>
        <end position="27"/>
    </location>
</feature>
<evidence type="ECO:0000313" key="2">
    <source>
        <dbReference type="EMBL" id="KAK0064277.1"/>
    </source>
</evidence>
<reference evidence="2" key="1">
    <citation type="journal article" date="2023" name="PLoS Negl. Trop. Dis.">
        <title>A genome sequence for Biomphalaria pfeifferi, the major vector snail for the human-infecting parasite Schistosoma mansoni.</title>
        <authorList>
            <person name="Bu L."/>
            <person name="Lu L."/>
            <person name="Laidemitt M.R."/>
            <person name="Zhang S.M."/>
            <person name="Mutuku M."/>
            <person name="Mkoji G."/>
            <person name="Steinauer M."/>
            <person name="Loker E.S."/>
        </authorList>
    </citation>
    <scope>NUCLEOTIDE SEQUENCE</scope>
    <source>
        <strain evidence="2">KasaAsao</strain>
    </source>
</reference>
<protein>
    <recommendedName>
        <fullName evidence="4">Cystatin domain-containing protein</fullName>
    </recommendedName>
</protein>
<reference evidence="2" key="2">
    <citation type="submission" date="2023-04" db="EMBL/GenBank/DDBJ databases">
        <authorList>
            <person name="Bu L."/>
            <person name="Lu L."/>
            <person name="Laidemitt M.R."/>
            <person name="Zhang S.M."/>
            <person name="Mutuku M."/>
            <person name="Mkoji G."/>
            <person name="Steinauer M."/>
            <person name="Loker E.S."/>
        </authorList>
    </citation>
    <scope>NUCLEOTIDE SEQUENCE</scope>
    <source>
        <strain evidence="2">KasaAsao</strain>
        <tissue evidence="2">Whole Snail</tissue>
    </source>
</reference>
<keyword evidence="3" id="KW-1185">Reference proteome</keyword>
<comment type="caution">
    <text evidence="2">The sequence shown here is derived from an EMBL/GenBank/DDBJ whole genome shotgun (WGS) entry which is preliminary data.</text>
</comment>
<dbReference type="EMBL" id="JASAOG010000018">
    <property type="protein sequence ID" value="KAK0064277.1"/>
    <property type="molecule type" value="Genomic_DNA"/>
</dbReference>
<keyword evidence="1" id="KW-0732">Signal</keyword>
<evidence type="ECO:0008006" key="4">
    <source>
        <dbReference type="Google" id="ProtNLM"/>
    </source>
</evidence>
<accession>A0AAD8FGL0</accession>
<feature type="non-terminal residue" evidence="2">
    <location>
        <position position="95"/>
    </location>
</feature>
<sequence>MAFMSSVHGSLMLVVLILASLVATCSGCSPIDGNADPDVPEKFKNSNIVALGKVLKSVHDEDKAQQGWNVSKVEFLINCVYKGAPVNQNVTIEEV</sequence>
<dbReference type="Proteomes" id="UP001233172">
    <property type="component" value="Unassembled WGS sequence"/>
</dbReference>
<evidence type="ECO:0000256" key="1">
    <source>
        <dbReference type="SAM" id="SignalP"/>
    </source>
</evidence>